<name>A0A1G9NDA5_9FLAO</name>
<sequence>MKKYILLSLVAILATSCHAQEKNNLESKQENKEKELAQTKPKGSWRVNKEVDEHGNLIRYDSIYSWSSSSDGPNTIGKHNIDSLNQMFNSIYKRFGTISGNRTLPDFFNNDSLFAEDFFQNDFFDEEFFHNRFNDDFSDWKKMRKHMDSLQKEFLEKYNFQVVPLENEGNEKKNRSHAISTQKV</sequence>
<evidence type="ECO:0000256" key="1">
    <source>
        <dbReference type="SAM" id="MobiDB-lite"/>
    </source>
</evidence>
<accession>A0A1G9NDA5</accession>
<evidence type="ECO:0000256" key="2">
    <source>
        <dbReference type="SAM" id="SignalP"/>
    </source>
</evidence>
<dbReference type="OrthoDB" id="1452960at2"/>
<feature type="chain" id="PRO_5011793218" description="Lipoprotein" evidence="2">
    <location>
        <begin position="20"/>
        <end position="184"/>
    </location>
</feature>
<proteinExistence type="predicted"/>
<evidence type="ECO:0000313" key="3">
    <source>
        <dbReference type="EMBL" id="SDL84311.1"/>
    </source>
</evidence>
<dbReference type="EMBL" id="FNGV01000003">
    <property type="protein sequence ID" value="SDL84311.1"/>
    <property type="molecule type" value="Genomic_DNA"/>
</dbReference>
<keyword evidence="2" id="KW-0732">Signal</keyword>
<dbReference type="Proteomes" id="UP000199440">
    <property type="component" value="Unassembled WGS sequence"/>
</dbReference>
<organism evidence="3 4">
    <name type="scientific">Kriegella aquimaris</name>
    <dbReference type="NCBI Taxonomy" id="192904"/>
    <lineage>
        <taxon>Bacteria</taxon>
        <taxon>Pseudomonadati</taxon>
        <taxon>Bacteroidota</taxon>
        <taxon>Flavobacteriia</taxon>
        <taxon>Flavobacteriales</taxon>
        <taxon>Flavobacteriaceae</taxon>
        <taxon>Kriegella</taxon>
    </lineage>
</organism>
<dbReference type="AlphaFoldDB" id="A0A1G9NDA5"/>
<reference evidence="4" key="1">
    <citation type="submission" date="2016-10" db="EMBL/GenBank/DDBJ databases">
        <authorList>
            <person name="Varghese N."/>
            <person name="Submissions S."/>
        </authorList>
    </citation>
    <scope>NUCLEOTIDE SEQUENCE [LARGE SCALE GENOMIC DNA]</scope>
    <source>
        <strain evidence="4">DSM 19886</strain>
    </source>
</reference>
<gene>
    <name evidence="3" type="ORF">SAMN04488514_103125</name>
</gene>
<evidence type="ECO:0008006" key="5">
    <source>
        <dbReference type="Google" id="ProtNLM"/>
    </source>
</evidence>
<dbReference type="PROSITE" id="PS51257">
    <property type="entry name" value="PROKAR_LIPOPROTEIN"/>
    <property type="match status" value="1"/>
</dbReference>
<feature type="region of interest" description="Disordered" evidence="1">
    <location>
        <begin position="22"/>
        <end position="42"/>
    </location>
</feature>
<feature type="signal peptide" evidence="2">
    <location>
        <begin position="1"/>
        <end position="19"/>
    </location>
</feature>
<protein>
    <recommendedName>
        <fullName evidence="5">Lipoprotein</fullName>
    </recommendedName>
</protein>
<dbReference type="RefSeq" id="WP_089887458.1">
    <property type="nucleotide sequence ID" value="NZ_FNGV01000003.1"/>
</dbReference>
<evidence type="ECO:0000313" key="4">
    <source>
        <dbReference type="Proteomes" id="UP000199440"/>
    </source>
</evidence>
<dbReference type="STRING" id="192904.SAMN04488514_103125"/>
<keyword evidence="4" id="KW-1185">Reference proteome</keyword>
<feature type="compositionally biased region" description="Basic and acidic residues" evidence="1">
    <location>
        <begin position="22"/>
        <end position="37"/>
    </location>
</feature>